<dbReference type="KEGG" id="ppm:PPSC2_22990"/>
<dbReference type="PANTHER" id="PTHR43861">
    <property type="entry name" value="TRANS-ACONITATE 2-METHYLTRANSFERASE-RELATED"/>
    <property type="match status" value="1"/>
</dbReference>
<dbReference type="Gene3D" id="3.40.50.150">
    <property type="entry name" value="Vaccinia Virus protein VP39"/>
    <property type="match status" value="1"/>
</dbReference>
<evidence type="ECO:0000259" key="1">
    <source>
        <dbReference type="Pfam" id="PF08484"/>
    </source>
</evidence>
<gene>
    <name evidence="2" type="ORF">PPSC2_22990</name>
</gene>
<reference evidence="2 3" key="1">
    <citation type="journal article" date="2011" name="J. Bacteriol.">
        <title>Complete genome sequence of Paenibacillus polymyxa SC2, a strain of plant growth-promoting Rhizobacterium with broad-spectrum antimicrobial activity.</title>
        <authorList>
            <person name="Ma M."/>
            <person name="Wang C."/>
            <person name="Ding Y."/>
            <person name="Li L."/>
            <person name="Shen D."/>
            <person name="Jiang X."/>
            <person name="Guan D."/>
            <person name="Cao F."/>
            <person name="Chen H."/>
            <person name="Feng R."/>
            <person name="Wang X."/>
            <person name="Ge Y."/>
            <person name="Yao L."/>
            <person name="Bing X."/>
            <person name="Yang X."/>
            <person name="Li J."/>
            <person name="Du B."/>
        </authorList>
    </citation>
    <scope>NUCLEOTIDE SEQUENCE [LARGE SCALE GENOMIC DNA]</scope>
    <source>
        <strain evidence="2 3">SC2</strain>
    </source>
</reference>
<dbReference type="PATRIC" id="fig|886882.15.peg.4868"/>
<evidence type="ECO:0000313" key="3">
    <source>
        <dbReference type="Proteomes" id="UP000006868"/>
    </source>
</evidence>
<dbReference type="Pfam" id="PF08484">
    <property type="entry name" value="Methyltransf_14"/>
    <property type="match status" value="1"/>
</dbReference>
<dbReference type="Gene3D" id="3.40.50.720">
    <property type="entry name" value="NAD(P)-binding Rossmann-like Domain"/>
    <property type="match status" value="1"/>
</dbReference>
<sequence length="401" mass="45457">MGASKVDNISCPICKSTNIAAVLTRKNIPVYQNLLINTSEDAKQIPKGDLEIVRCIDCGFVYNCIFDENKVIYNSAYENTQSYSSYFDDYLNDLVNTLVTKKGVCNMNIVEIGCGKGFFLKKLVEAGDNYGYGFDPSYIGPEVDLNGRLKFEKRLYDEESIHINADAILCRHVIEHIPDPLILLKSLRKTLVHSPNARVFFETPCVDWIFNNKIMFDFFYEHCSYFNKHSISKVFELAGFDVLSIEHIFNGQYMWVEARPVEGARNAQNTNYSECSDTSSIDFTQNEVEWKRRALKQFSEYSKLGKTAVWGAGAKGVTLLNLIDPELKFIDCVIDVNPNKVGNYLPGTGHEIVGIESLSNKGLSTIIVTNSNYLDEIIKVVKQKGLKIKLVDIENWYTQQV</sequence>
<keyword evidence="2" id="KW-0489">Methyltransferase</keyword>
<accession>E3EBM1</accession>
<dbReference type="Proteomes" id="UP000006868">
    <property type="component" value="Chromosome"/>
</dbReference>
<dbReference type="GO" id="GO:0008168">
    <property type="term" value="F:methyltransferase activity"/>
    <property type="evidence" value="ECO:0007669"/>
    <property type="project" value="UniProtKB-KW"/>
</dbReference>
<dbReference type="GO" id="GO:0032259">
    <property type="term" value="P:methylation"/>
    <property type="evidence" value="ECO:0007669"/>
    <property type="project" value="UniProtKB-KW"/>
</dbReference>
<keyword evidence="2" id="KW-0808">Transferase</keyword>
<name>E3EBM1_PAEPS</name>
<dbReference type="HOGENOM" id="CLU_050039_1_0_9"/>
<proteinExistence type="predicted"/>
<dbReference type="CDD" id="cd02440">
    <property type="entry name" value="AdoMet_MTases"/>
    <property type="match status" value="1"/>
</dbReference>
<evidence type="ECO:0000313" key="2">
    <source>
        <dbReference type="EMBL" id="ADO58839.2"/>
    </source>
</evidence>
<dbReference type="Pfam" id="PF13489">
    <property type="entry name" value="Methyltransf_23"/>
    <property type="match status" value="1"/>
</dbReference>
<protein>
    <submittedName>
        <fullName evidence="2">Ndp-hexose methyltransferase</fullName>
    </submittedName>
</protein>
<feature type="domain" description="C-methyltransferase" evidence="1">
    <location>
        <begin position="282"/>
        <end position="380"/>
    </location>
</feature>
<dbReference type="eggNOG" id="COG0500">
    <property type="taxonomic scope" value="Bacteria"/>
</dbReference>
<organism evidence="2 3">
    <name type="scientific">Paenibacillus polymyxa (strain SC2)</name>
    <name type="common">Bacillus polymyxa</name>
    <dbReference type="NCBI Taxonomy" id="886882"/>
    <lineage>
        <taxon>Bacteria</taxon>
        <taxon>Bacillati</taxon>
        <taxon>Bacillota</taxon>
        <taxon>Bacilli</taxon>
        <taxon>Bacillales</taxon>
        <taxon>Paenibacillaceae</taxon>
        <taxon>Paenibacillus</taxon>
    </lineage>
</organism>
<dbReference type="EMBL" id="CP002213">
    <property type="protein sequence ID" value="ADO58839.2"/>
    <property type="molecule type" value="Genomic_DNA"/>
</dbReference>
<dbReference type="SUPFAM" id="SSF53335">
    <property type="entry name" value="S-adenosyl-L-methionine-dependent methyltransferases"/>
    <property type="match status" value="1"/>
</dbReference>
<dbReference type="InterPro" id="IPR029063">
    <property type="entry name" value="SAM-dependent_MTases_sf"/>
</dbReference>
<dbReference type="InterPro" id="IPR013691">
    <property type="entry name" value="MeTrfase_14"/>
</dbReference>
<dbReference type="AlphaFoldDB" id="E3EBM1"/>